<dbReference type="PANTHER" id="PTHR45848:SF4">
    <property type="entry name" value="DUAL SPECIFICITY PROTEIN PHOSPHATASE 12"/>
    <property type="match status" value="1"/>
</dbReference>
<feature type="domain" description="Tyrosine specific protein phosphatases" evidence="6">
    <location>
        <begin position="95"/>
        <end position="153"/>
    </location>
</feature>
<dbReference type="CDD" id="cd14498">
    <property type="entry name" value="DSP"/>
    <property type="match status" value="1"/>
</dbReference>
<gene>
    <name evidence="7" type="ORF">ACHHYP_01746</name>
</gene>
<accession>A0A1V9ZT63</accession>
<proteinExistence type="inferred from homology"/>
<dbReference type="PROSITE" id="PS50054">
    <property type="entry name" value="TYR_PHOSPHATASE_DUAL"/>
    <property type="match status" value="1"/>
</dbReference>
<organism evidence="7 8">
    <name type="scientific">Achlya hypogyna</name>
    <name type="common">Oomycete</name>
    <name type="synonym">Protoachlya hypogyna</name>
    <dbReference type="NCBI Taxonomy" id="1202772"/>
    <lineage>
        <taxon>Eukaryota</taxon>
        <taxon>Sar</taxon>
        <taxon>Stramenopiles</taxon>
        <taxon>Oomycota</taxon>
        <taxon>Saprolegniomycetes</taxon>
        <taxon>Saprolegniales</taxon>
        <taxon>Achlyaceae</taxon>
        <taxon>Achlya</taxon>
    </lineage>
</organism>
<dbReference type="InterPro" id="IPR020422">
    <property type="entry name" value="TYR_PHOSPHATASE_DUAL_dom"/>
</dbReference>
<keyword evidence="4" id="KW-0904">Protein phosphatase</keyword>
<reference evidence="7 8" key="1">
    <citation type="journal article" date="2014" name="Genome Biol. Evol.">
        <title>The secreted proteins of Achlya hypogyna and Thraustotheca clavata identify the ancestral oomycete secretome and reveal gene acquisitions by horizontal gene transfer.</title>
        <authorList>
            <person name="Misner I."/>
            <person name="Blouin N."/>
            <person name="Leonard G."/>
            <person name="Richards T.A."/>
            <person name="Lane C.E."/>
        </authorList>
    </citation>
    <scope>NUCLEOTIDE SEQUENCE [LARGE SCALE GENOMIC DNA]</scope>
    <source>
        <strain evidence="7 8">ATCC 48635</strain>
    </source>
</reference>
<evidence type="ECO:0000256" key="2">
    <source>
        <dbReference type="ARBA" id="ARBA00013064"/>
    </source>
</evidence>
<protein>
    <recommendedName>
        <fullName evidence="2">protein-tyrosine-phosphatase</fullName>
        <ecNumber evidence="2">3.1.3.48</ecNumber>
    </recommendedName>
</protein>
<dbReference type="SMART" id="SM00195">
    <property type="entry name" value="DSPc"/>
    <property type="match status" value="1"/>
</dbReference>
<dbReference type="STRING" id="1202772.A0A1V9ZT63"/>
<dbReference type="InterPro" id="IPR000387">
    <property type="entry name" value="Tyr_Pase_dom"/>
</dbReference>
<comment type="caution">
    <text evidence="7">The sequence shown here is derived from an EMBL/GenBank/DDBJ whole genome shotgun (WGS) entry which is preliminary data.</text>
</comment>
<dbReference type="EC" id="3.1.3.48" evidence="2"/>
<dbReference type="OrthoDB" id="2017893at2759"/>
<evidence type="ECO:0000313" key="8">
    <source>
        <dbReference type="Proteomes" id="UP000243579"/>
    </source>
</evidence>
<dbReference type="Gene3D" id="3.90.190.10">
    <property type="entry name" value="Protein tyrosine phosphatase superfamily"/>
    <property type="match status" value="1"/>
</dbReference>
<dbReference type="AlphaFoldDB" id="A0A1V9ZT63"/>
<keyword evidence="8" id="KW-1185">Reference proteome</keyword>
<dbReference type="Proteomes" id="UP000243579">
    <property type="component" value="Unassembled WGS sequence"/>
</dbReference>
<dbReference type="InterPro" id="IPR029021">
    <property type="entry name" value="Prot-tyrosine_phosphatase-like"/>
</dbReference>
<dbReference type="InterPro" id="IPR016130">
    <property type="entry name" value="Tyr_Pase_AS"/>
</dbReference>
<dbReference type="PANTHER" id="PTHR45848">
    <property type="entry name" value="DUAL SPECIFICITY PROTEIN PHOSPHATASE 12 FAMILY MEMBER"/>
    <property type="match status" value="1"/>
</dbReference>
<evidence type="ECO:0000259" key="6">
    <source>
        <dbReference type="PROSITE" id="PS50056"/>
    </source>
</evidence>
<dbReference type="Pfam" id="PF00782">
    <property type="entry name" value="DSPc"/>
    <property type="match status" value="1"/>
</dbReference>
<dbReference type="EMBL" id="JNBR01000013">
    <property type="protein sequence ID" value="OQS01151.1"/>
    <property type="molecule type" value="Genomic_DNA"/>
</dbReference>
<evidence type="ECO:0000259" key="5">
    <source>
        <dbReference type="PROSITE" id="PS50054"/>
    </source>
</evidence>
<dbReference type="PROSITE" id="PS00383">
    <property type="entry name" value="TYR_PHOSPHATASE_1"/>
    <property type="match status" value="1"/>
</dbReference>
<evidence type="ECO:0000256" key="4">
    <source>
        <dbReference type="ARBA" id="ARBA00022912"/>
    </source>
</evidence>
<comment type="similarity">
    <text evidence="1">Belongs to the protein-tyrosine phosphatase family. Non-receptor class dual specificity subfamily.</text>
</comment>
<feature type="domain" description="Tyrosine-protein phosphatase" evidence="5">
    <location>
        <begin position="39"/>
        <end position="174"/>
    </location>
</feature>
<keyword evidence="3" id="KW-0378">Hydrolase</keyword>
<evidence type="ECO:0000256" key="3">
    <source>
        <dbReference type="ARBA" id="ARBA00022801"/>
    </source>
</evidence>
<name>A0A1V9ZT63_ACHHY</name>
<dbReference type="GO" id="GO:0008138">
    <property type="term" value="F:protein tyrosine/serine/threonine phosphatase activity"/>
    <property type="evidence" value="ECO:0007669"/>
    <property type="project" value="TreeGrafter"/>
</dbReference>
<dbReference type="InterPro" id="IPR000340">
    <property type="entry name" value="Dual-sp_phosphatase_cat-dom"/>
</dbReference>
<evidence type="ECO:0000313" key="7">
    <source>
        <dbReference type="EMBL" id="OQS01151.1"/>
    </source>
</evidence>
<dbReference type="GO" id="GO:0004725">
    <property type="term" value="F:protein tyrosine phosphatase activity"/>
    <property type="evidence" value="ECO:0007669"/>
    <property type="project" value="UniProtKB-EC"/>
</dbReference>
<dbReference type="PROSITE" id="PS50056">
    <property type="entry name" value="TYR_PHOSPHATASE_2"/>
    <property type="match status" value="1"/>
</dbReference>
<evidence type="ECO:0000256" key="1">
    <source>
        <dbReference type="ARBA" id="ARBA00008601"/>
    </source>
</evidence>
<sequence length="241" mass="25706">MANSIGGADAVSSVDMWRSIDAQQRTHPPVSACPVAAVVDTSRAGRLFVGHADAARDPAALAVTAMVALGTGNLSPLEDVHCVDIVDMEDAFLLEHIEDCLAFLIARLDAGCNVLVHCAYGQSRSAAVVVAFLMHIEKLSFAESYARVQASRPCIYINAGFLRQLEIFGAMGCTLQGDSPAHATYRTMCASQRMRDSHIVALEPAPSILSPAAAKCYCRKCNLLLCTTNNTVHRDVATLDA</sequence>
<dbReference type="SUPFAM" id="SSF52799">
    <property type="entry name" value="(Phosphotyrosine protein) phosphatases II"/>
    <property type="match status" value="1"/>
</dbReference>